<reference evidence="1" key="1">
    <citation type="submission" date="2023-03" db="EMBL/GenBank/DDBJ databases">
        <title>Lomoglobus Profundus gen. nov., sp. nov., a novel member of the phylum Verrucomicrobia, isolated from deep-marine sediment of South China Sea.</title>
        <authorList>
            <person name="Ahmad T."/>
            <person name="Ishaq S.E."/>
            <person name="Wang F."/>
        </authorList>
    </citation>
    <scope>NUCLEOTIDE SEQUENCE</scope>
    <source>
        <strain evidence="1">LMO-M01</strain>
    </source>
</reference>
<gene>
    <name evidence="1" type="ORF">PXH66_00980</name>
</gene>
<dbReference type="Proteomes" id="UP001218638">
    <property type="component" value="Chromosome"/>
</dbReference>
<organism evidence="1 2">
    <name type="scientific">Synoicihabitans lomoniglobus</name>
    <dbReference type="NCBI Taxonomy" id="2909285"/>
    <lineage>
        <taxon>Bacteria</taxon>
        <taxon>Pseudomonadati</taxon>
        <taxon>Verrucomicrobiota</taxon>
        <taxon>Opitutia</taxon>
        <taxon>Opitutales</taxon>
        <taxon>Opitutaceae</taxon>
        <taxon>Synoicihabitans</taxon>
    </lineage>
</organism>
<evidence type="ECO:0000313" key="2">
    <source>
        <dbReference type="Proteomes" id="UP001218638"/>
    </source>
</evidence>
<dbReference type="RefSeq" id="WP_330929370.1">
    <property type="nucleotide sequence ID" value="NZ_CP119075.1"/>
</dbReference>
<evidence type="ECO:0000313" key="1">
    <source>
        <dbReference type="EMBL" id="WED65421.1"/>
    </source>
</evidence>
<keyword evidence="2" id="KW-1185">Reference proteome</keyword>
<accession>A0AAF0CP15</accession>
<protein>
    <submittedName>
        <fullName evidence="1">Uncharacterized protein</fullName>
    </submittedName>
</protein>
<sequence>MTAESDNLTTFVSRVRLVGYMGEDAVKTLPGFKKGRHAVPDAVTPATRSFFARLCQDMVAEEAEAWFQRARAELSYKRKELTLEVASPLAVLTATDFTFELEYRLLERDAGRFAGVRTLHDLKEGRLGVPTFEALFAGQFTEIAFDLKKGVQVEAVIDAVEELESAGGLRVDYPSDYRECTLSVAGVEAEVLCDGSSLAMSFPRAGAPMELVEGFCAVRRAFVLSEREELAGLL</sequence>
<name>A0AAF0CP15_9BACT</name>
<dbReference type="KEGG" id="slom:PXH66_00980"/>
<dbReference type="AlphaFoldDB" id="A0AAF0CP15"/>
<dbReference type="EMBL" id="CP119075">
    <property type="protein sequence ID" value="WED65421.1"/>
    <property type="molecule type" value="Genomic_DNA"/>
</dbReference>
<proteinExistence type="predicted"/>